<dbReference type="Pfam" id="PF00053">
    <property type="entry name" value="EGF_laminin"/>
    <property type="match status" value="2"/>
</dbReference>
<dbReference type="InterPro" id="IPR050653">
    <property type="entry name" value="Prot_Inhib_GrowthFact_Antg"/>
</dbReference>
<gene>
    <name evidence="5" type="ORF">LAZ67_7001390</name>
</gene>
<proteinExistence type="predicted"/>
<evidence type="ECO:0000256" key="1">
    <source>
        <dbReference type="ARBA" id="ARBA00023157"/>
    </source>
</evidence>
<dbReference type="Gene3D" id="2.10.25.10">
    <property type="entry name" value="Laminin"/>
    <property type="match status" value="1"/>
</dbReference>
<evidence type="ECO:0000313" key="5">
    <source>
        <dbReference type="EMBL" id="UYV69989.1"/>
    </source>
</evidence>
<feature type="domain" description="Kazal-like" evidence="4">
    <location>
        <begin position="1"/>
        <end position="50"/>
    </location>
</feature>
<evidence type="ECO:0000313" key="6">
    <source>
        <dbReference type="Proteomes" id="UP001235939"/>
    </source>
</evidence>
<dbReference type="InterPro" id="IPR002049">
    <property type="entry name" value="LE_dom"/>
</dbReference>
<feature type="disulfide bond" evidence="2">
    <location>
        <begin position="104"/>
        <end position="113"/>
    </location>
</feature>
<dbReference type="SMART" id="SM00180">
    <property type="entry name" value="EGF_Lam"/>
    <property type="match status" value="1"/>
</dbReference>
<dbReference type="PROSITE" id="PS00022">
    <property type="entry name" value="EGF_1"/>
    <property type="match status" value="1"/>
</dbReference>
<dbReference type="InterPro" id="IPR000742">
    <property type="entry name" value="EGF"/>
</dbReference>
<dbReference type="SUPFAM" id="SSF57196">
    <property type="entry name" value="EGF/Laminin"/>
    <property type="match status" value="1"/>
</dbReference>
<dbReference type="SMART" id="SM00280">
    <property type="entry name" value="KAZAL"/>
    <property type="match status" value="1"/>
</dbReference>
<keyword evidence="2" id="KW-0424">Laminin EGF-like domain</keyword>
<accession>A0ABY6KM91</accession>
<dbReference type="PRINTS" id="PR00011">
    <property type="entry name" value="EGFLAMININ"/>
</dbReference>
<dbReference type="Gene3D" id="3.30.60.30">
    <property type="match status" value="1"/>
</dbReference>
<dbReference type="Pfam" id="PF07648">
    <property type="entry name" value="Kazal_2"/>
    <property type="match status" value="1"/>
</dbReference>
<dbReference type="PANTHER" id="PTHR10913:SF78">
    <property type="entry name" value="AGRIN"/>
    <property type="match status" value="1"/>
</dbReference>
<dbReference type="Proteomes" id="UP001235939">
    <property type="component" value="Chromosome 07"/>
</dbReference>
<evidence type="ECO:0000259" key="3">
    <source>
        <dbReference type="PROSITE" id="PS50027"/>
    </source>
</evidence>
<evidence type="ECO:0000259" key="4">
    <source>
        <dbReference type="PROSITE" id="PS51465"/>
    </source>
</evidence>
<dbReference type="EMBL" id="CP092869">
    <property type="protein sequence ID" value="UYV69989.1"/>
    <property type="molecule type" value="Genomic_DNA"/>
</dbReference>
<feature type="domain" description="Laminin EGF-like" evidence="3">
    <location>
        <begin position="84"/>
        <end position="135"/>
    </location>
</feature>
<evidence type="ECO:0008006" key="7">
    <source>
        <dbReference type="Google" id="ProtNLM"/>
    </source>
</evidence>
<keyword evidence="1 2" id="KW-1015">Disulfide bond</keyword>
<dbReference type="CDD" id="cd00055">
    <property type="entry name" value="EGF_Lam"/>
    <property type="match status" value="1"/>
</dbReference>
<keyword evidence="6" id="KW-1185">Reference proteome</keyword>
<dbReference type="InterPro" id="IPR002350">
    <property type="entry name" value="Kazal_dom"/>
</dbReference>
<reference evidence="5 6" key="1">
    <citation type="submission" date="2022-01" db="EMBL/GenBank/DDBJ databases">
        <title>A chromosomal length assembly of Cordylochernes scorpioides.</title>
        <authorList>
            <person name="Zeh D."/>
            <person name="Zeh J."/>
        </authorList>
    </citation>
    <scope>NUCLEOTIDE SEQUENCE [LARGE SCALE GENOMIC DNA]</scope>
    <source>
        <strain evidence="5">IN4F17</strain>
        <tissue evidence="5">Whole Body</tissue>
    </source>
</reference>
<dbReference type="PROSITE" id="PS01248">
    <property type="entry name" value="EGF_LAM_1"/>
    <property type="match status" value="1"/>
</dbReference>
<dbReference type="CDD" id="cd00104">
    <property type="entry name" value="KAZAL_FS"/>
    <property type="match status" value="1"/>
</dbReference>
<evidence type="ECO:0000256" key="2">
    <source>
        <dbReference type="PROSITE-ProRule" id="PRU00460"/>
    </source>
</evidence>
<dbReference type="PROSITE" id="PS50027">
    <property type="entry name" value="EGF_LAM_2"/>
    <property type="match status" value="1"/>
</dbReference>
<protein>
    <recommendedName>
        <fullName evidence="7">Agrin</fullName>
    </recommendedName>
</protein>
<dbReference type="PROSITE" id="PS51465">
    <property type="entry name" value="KAZAL_2"/>
    <property type="match status" value="1"/>
</dbReference>
<dbReference type="InterPro" id="IPR036058">
    <property type="entry name" value="Kazal_dom_sf"/>
</dbReference>
<name>A0ABY6KM91_9ARAC</name>
<dbReference type="SUPFAM" id="SSF100895">
    <property type="entry name" value="Kazal-type serine protease inhibitors"/>
    <property type="match status" value="1"/>
</dbReference>
<organism evidence="5 6">
    <name type="scientific">Cordylochernes scorpioides</name>
    <dbReference type="NCBI Taxonomy" id="51811"/>
    <lineage>
        <taxon>Eukaryota</taxon>
        <taxon>Metazoa</taxon>
        <taxon>Ecdysozoa</taxon>
        <taxon>Arthropoda</taxon>
        <taxon>Chelicerata</taxon>
        <taxon>Arachnida</taxon>
        <taxon>Pseudoscorpiones</taxon>
        <taxon>Cheliferoidea</taxon>
        <taxon>Chernetidae</taxon>
        <taxon>Cordylochernes</taxon>
    </lineage>
</organism>
<dbReference type="PANTHER" id="PTHR10913">
    <property type="entry name" value="FOLLISTATIN-RELATED"/>
    <property type="match status" value="1"/>
</dbReference>
<comment type="caution">
    <text evidence="2">Lacks conserved residue(s) required for the propagation of feature annotation.</text>
</comment>
<sequence>MRCTCNFQCPRSRAQKPVCGSDGRLYDHECGLREEACRQQAPLNAMPCPGGCVAVAAIKECVDSAHGCCPDGKTMAHGPNFAGCPSKLGSYSATCDPVSGQCVCKPGVGGLRCDRCEPGFWGLHKIAEGNNGCAPVSPGKCRAEQSVRDDCEQMTGRCVCKHGIQG</sequence>